<gene>
    <name evidence="1" type="ORF">PVK06_016688</name>
</gene>
<protein>
    <submittedName>
        <fullName evidence="1">Uncharacterized protein</fullName>
    </submittedName>
</protein>
<evidence type="ECO:0000313" key="1">
    <source>
        <dbReference type="EMBL" id="KAK5832881.1"/>
    </source>
</evidence>
<dbReference type="PANTHER" id="PTHR36482:SF8">
    <property type="match status" value="1"/>
</dbReference>
<accession>A0ABR0Q1E2</accession>
<organism evidence="1 2">
    <name type="scientific">Gossypium arboreum</name>
    <name type="common">Tree cotton</name>
    <name type="synonym">Gossypium nanking</name>
    <dbReference type="NCBI Taxonomy" id="29729"/>
    <lineage>
        <taxon>Eukaryota</taxon>
        <taxon>Viridiplantae</taxon>
        <taxon>Streptophyta</taxon>
        <taxon>Embryophyta</taxon>
        <taxon>Tracheophyta</taxon>
        <taxon>Spermatophyta</taxon>
        <taxon>Magnoliopsida</taxon>
        <taxon>eudicotyledons</taxon>
        <taxon>Gunneridae</taxon>
        <taxon>Pentapetalae</taxon>
        <taxon>rosids</taxon>
        <taxon>malvids</taxon>
        <taxon>Malvales</taxon>
        <taxon>Malvaceae</taxon>
        <taxon>Malvoideae</taxon>
        <taxon>Gossypium</taxon>
    </lineage>
</organism>
<proteinExistence type="predicted"/>
<name>A0ABR0Q1E2_GOSAR</name>
<dbReference type="Proteomes" id="UP001358586">
    <property type="component" value="Chromosome 5"/>
</dbReference>
<dbReference type="EMBL" id="JARKNE010000005">
    <property type="protein sequence ID" value="KAK5832881.1"/>
    <property type="molecule type" value="Genomic_DNA"/>
</dbReference>
<evidence type="ECO:0000313" key="2">
    <source>
        <dbReference type="Proteomes" id="UP001358586"/>
    </source>
</evidence>
<comment type="caution">
    <text evidence="1">The sequence shown here is derived from an EMBL/GenBank/DDBJ whole genome shotgun (WGS) entry which is preliminary data.</text>
</comment>
<reference evidence="1 2" key="1">
    <citation type="submission" date="2023-03" db="EMBL/GenBank/DDBJ databases">
        <title>WGS of Gossypium arboreum.</title>
        <authorList>
            <person name="Yu D."/>
        </authorList>
    </citation>
    <scope>NUCLEOTIDE SEQUENCE [LARGE SCALE GENOMIC DNA]</scope>
    <source>
        <tissue evidence="1">Leaf</tissue>
    </source>
</reference>
<dbReference type="PANTHER" id="PTHR36482">
    <property type="entry name" value="OSJNBA0024J22.15 PROTEIN"/>
    <property type="match status" value="1"/>
</dbReference>
<sequence>MAASLALPYAAGIPASACQQRRRSMVIKAQKTSIMANHLQYSTVKKPVALVPYHAILLHSLHSIPYGTTQWWFDKEIKDGHTSVFLQKADLGSSIGGLEYVFPEDAYKWVIAWSNARNDLNKVYTVILRDDTDWTKIKQSLDASGQESIFNGLNHDIPFSSVVCD</sequence>
<keyword evidence="2" id="KW-1185">Reference proteome</keyword>
<dbReference type="InterPro" id="IPR053085">
    <property type="entry name" value="Jasmonate-induced_protein"/>
</dbReference>